<keyword evidence="3" id="KW-0472">Membrane</keyword>
<dbReference type="AlphaFoldDB" id="A0A6G4R1K3"/>
<evidence type="ECO:0000256" key="2">
    <source>
        <dbReference type="ARBA" id="ARBA00023169"/>
    </source>
</evidence>
<feature type="transmembrane region" description="Helical" evidence="3">
    <location>
        <begin position="20"/>
        <end position="44"/>
    </location>
</feature>
<accession>A0A6G4R1K3</accession>
<comment type="caution">
    <text evidence="5">The sequence shown here is derived from an EMBL/GenBank/DDBJ whole genome shotgun (WGS) entry which is preliminary data.</text>
</comment>
<evidence type="ECO:0000256" key="1">
    <source>
        <dbReference type="ARBA" id="ARBA00006464"/>
    </source>
</evidence>
<keyword evidence="3" id="KW-1133">Transmembrane helix</keyword>
<dbReference type="GO" id="GO:0016780">
    <property type="term" value="F:phosphotransferase activity, for other substituted phosphate groups"/>
    <property type="evidence" value="ECO:0007669"/>
    <property type="project" value="TreeGrafter"/>
</dbReference>
<comment type="similarity">
    <text evidence="1">Belongs to the bacterial sugar transferase family.</text>
</comment>
<dbReference type="Pfam" id="PF02397">
    <property type="entry name" value="Bac_transf"/>
    <property type="match status" value="1"/>
</dbReference>
<organism evidence="5">
    <name type="scientific">Caulobacter sp. 602-2</name>
    <dbReference type="NCBI Taxonomy" id="2710887"/>
    <lineage>
        <taxon>Bacteria</taxon>
        <taxon>Pseudomonadati</taxon>
        <taxon>Pseudomonadota</taxon>
        <taxon>Alphaproteobacteria</taxon>
        <taxon>Caulobacterales</taxon>
        <taxon>Caulobacteraceae</taxon>
        <taxon>Caulobacter</taxon>
    </lineage>
</organism>
<gene>
    <name evidence="5" type="ORF">G5B46_18775</name>
</gene>
<dbReference type="GO" id="GO:0000271">
    <property type="term" value="P:polysaccharide biosynthetic process"/>
    <property type="evidence" value="ECO:0007669"/>
    <property type="project" value="UniProtKB-KW"/>
</dbReference>
<dbReference type="RefSeq" id="WP_165261379.1">
    <property type="nucleotide sequence ID" value="NZ_JAAKGT010000010.1"/>
</dbReference>
<name>A0A6G4R1K3_9CAUL</name>
<feature type="domain" description="Bacterial sugar transferase" evidence="4">
    <location>
        <begin position="18"/>
        <end position="202"/>
    </location>
</feature>
<keyword evidence="3" id="KW-0812">Transmembrane</keyword>
<keyword evidence="2" id="KW-0270">Exopolysaccharide synthesis</keyword>
<dbReference type="EMBL" id="JAAKGT010000010">
    <property type="protein sequence ID" value="NGM51661.1"/>
    <property type="molecule type" value="Genomic_DNA"/>
</dbReference>
<dbReference type="PANTHER" id="PTHR30576">
    <property type="entry name" value="COLANIC BIOSYNTHESIS UDP-GLUCOSE LIPID CARRIER TRANSFERASE"/>
    <property type="match status" value="1"/>
</dbReference>
<sequence length="208" mass="22902">MNAVAGEIFARVAVDPGKRFIDVVVAGLALVFFAPVLLLAALWIKLESPGPVLFRQTRGGLNGRTFTIYKLRSMRCEENGDKVTQARRDDDRITKSGKLLRTTSIDELPQLLNVLKGDMSLVGPRPHAMAHDAYYGALISTYNMRFQAKPGLTGLAQIRGLRGGTTDVEDMAARIKADIAYIDGWSLMSDIRILLLTVPHLLMAENAY</sequence>
<evidence type="ECO:0000259" key="4">
    <source>
        <dbReference type="Pfam" id="PF02397"/>
    </source>
</evidence>
<dbReference type="InterPro" id="IPR003362">
    <property type="entry name" value="Bact_transf"/>
</dbReference>
<proteinExistence type="inferred from homology"/>
<dbReference type="PANTHER" id="PTHR30576:SF0">
    <property type="entry name" value="UNDECAPRENYL-PHOSPHATE N-ACETYLGALACTOSAMINYL 1-PHOSPHATE TRANSFERASE-RELATED"/>
    <property type="match status" value="1"/>
</dbReference>
<reference evidence="5" key="1">
    <citation type="submission" date="2020-02" db="EMBL/GenBank/DDBJ databases">
        <authorList>
            <person name="Gao J."/>
            <person name="Sun J."/>
        </authorList>
    </citation>
    <scope>NUCLEOTIDE SEQUENCE</scope>
    <source>
        <strain evidence="5">602-2</strain>
    </source>
</reference>
<protein>
    <submittedName>
        <fullName evidence="5">Exopolysaccharide biosynthesis protein</fullName>
    </submittedName>
</protein>
<evidence type="ECO:0000256" key="3">
    <source>
        <dbReference type="SAM" id="Phobius"/>
    </source>
</evidence>
<evidence type="ECO:0000313" key="5">
    <source>
        <dbReference type="EMBL" id="NGM51661.1"/>
    </source>
</evidence>